<dbReference type="AlphaFoldDB" id="A0A437JX79"/>
<dbReference type="Gene3D" id="3.40.190.10">
    <property type="entry name" value="Periplasmic binding protein-like II"/>
    <property type="match status" value="2"/>
</dbReference>
<protein>
    <submittedName>
        <fullName evidence="3">Extracellular solute-binding protein</fullName>
    </submittedName>
</protein>
<evidence type="ECO:0000313" key="4">
    <source>
        <dbReference type="Proteomes" id="UP000288178"/>
    </source>
</evidence>
<feature type="region of interest" description="Disordered" evidence="2">
    <location>
        <begin position="1"/>
        <end position="31"/>
    </location>
</feature>
<dbReference type="GO" id="GO:0030288">
    <property type="term" value="C:outer membrane-bounded periplasmic space"/>
    <property type="evidence" value="ECO:0007669"/>
    <property type="project" value="TreeGrafter"/>
</dbReference>
<name>A0A437JX79_9BURK</name>
<dbReference type="Pfam" id="PF13343">
    <property type="entry name" value="SBP_bac_6"/>
    <property type="match status" value="1"/>
</dbReference>
<comment type="caution">
    <text evidence="3">The sequence shown here is derived from an EMBL/GenBank/DDBJ whole genome shotgun (WGS) entry which is preliminary data.</text>
</comment>
<evidence type="ECO:0000313" key="3">
    <source>
        <dbReference type="EMBL" id="RVT52215.1"/>
    </source>
</evidence>
<proteinExistence type="predicted"/>
<keyword evidence="1" id="KW-0732">Signal</keyword>
<accession>A0A437JX79</accession>
<evidence type="ECO:0000256" key="1">
    <source>
        <dbReference type="ARBA" id="ARBA00022729"/>
    </source>
</evidence>
<dbReference type="Proteomes" id="UP000288178">
    <property type="component" value="Unassembled WGS sequence"/>
</dbReference>
<keyword evidence="4" id="KW-1185">Reference proteome</keyword>
<organism evidence="3 4">
    <name type="scientific">Rubrivivax albus</name>
    <dbReference type="NCBI Taxonomy" id="2499835"/>
    <lineage>
        <taxon>Bacteria</taxon>
        <taxon>Pseudomonadati</taxon>
        <taxon>Pseudomonadota</taxon>
        <taxon>Betaproteobacteria</taxon>
        <taxon>Burkholderiales</taxon>
        <taxon>Sphaerotilaceae</taxon>
        <taxon>Rubrivivax</taxon>
    </lineage>
</organism>
<dbReference type="PANTHER" id="PTHR30006:SF15">
    <property type="entry name" value="IRON-UTILIZATION PERIPLASMIC PROTEIN"/>
    <property type="match status" value="1"/>
</dbReference>
<evidence type="ECO:0000256" key="2">
    <source>
        <dbReference type="SAM" id="MobiDB-lite"/>
    </source>
</evidence>
<gene>
    <name evidence="3" type="ORF">ENE75_07090</name>
</gene>
<dbReference type="SUPFAM" id="SSF53850">
    <property type="entry name" value="Periplasmic binding protein-like II"/>
    <property type="match status" value="1"/>
</dbReference>
<dbReference type="PANTHER" id="PTHR30006">
    <property type="entry name" value="THIAMINE-BINDING PERIPLASMIC PROTEIN-RELATED"/>
    <property type="match status" value="1"/>
</dbReference>
<dbReference type="EMBL" id="SACT01000002">
    <property type="protein sequence ID" value="RVT52215.1"/>
    <property type="molecule type" value="Genomic_DNA"/>
</dbReference>
<sequence length="418" mass="45779">MGAFGRRAPWPATEGSAPWQEAVPRSPQLPPKTWGSTLESTVLVGHRCLVRPRVDAMSNHVEVTMSLRSPSRGKLITLLLAAALTAALPAAAQQQRVLRLISDRTDQGTLRPILDAFEQASGAKVEGVFMDQGLVNRLESRPTEADVVITKDAELMEIAAERGLLARLESPRIKAAVPAQFVGTNDMFYVDAYRARVIFYSRERVKPSELSTYADLASPKWKGRICIRSGSHDYNLALFGQFIASYGEDEARRVIGGIAANLARKPQGNDREQARGIHEGKCDVALMNTYYHPLMQGNPAQKAWADSVGVFFPDQAGKGTFIMRSAVGVTKAKGNRDLALQLAEFMVSREAQELMVNRTRQYSVLPDVPVHPQMVSLGAEQGLTDGRFKMDFVPLAALAGKREVAIRLVDSVGFDSGF</sequence>
<reference evidence="3 4" key="1">
    <citation type="submission" date="2019-01" db="EMBL/GenBank/DDBJ databases">
        <authorList>
            <person name="Chen W.-M."/>
        </authorList>
    </citation>
    <scope>NUCLEOTIDE SEQUENCE [LARGE SCALE GENOMIC DNA]</scope>
    <source>
        <strain evidence="3 4">ICH-3</strain>
    </source>
</reference>